<dbReference type="PANTHER" id="PTHR43065:SF49">
    <property type="entry name" value="HISTIDINE KINASE"/>
    <property type="match status" value="1"/>
</dbReference>
<keyword evidence="5" id="KW-0812">Transmembrane</keyword>
<feature type="domain" description="Histidine kinase" evidence="6">
    <location>
        <begin position="218"/>
        <end position="430"/>
    </location>
</feature>
<evidence type="ECO:0000313" key="8">
    <source>
        <dbReference type="EMBL" id="SKB37394.1"/>
    </source>
</evidence>
<dbReference type="InterPro" id="IPR001789">
    <property type="entry name" value="Sig_transdc_resp-reg_receiver"/>
</dbReference>
<organism evidence="8 9">
    <name type="scientific">Rhizorhabdus histidinilytica</name>
    <dbReference type="NCBI Taxonomy" id="439228"/>
    <lineage>
        <taxon>Bacteria</taxon>
        <taxon>Pseudomonadati</taxon>
        <taxon>Pseudomonadota</taxon>
        <taxon>Alphaproteobacteria</taxon>
        <taxon>Sphingomonadales</taxon>
        <taxon>Sphingomonadaceae</taxon>
        <taxon>Rhizorhabdus</taxon>
    </lineage>
</organism>
<keyword evidence="5" id="KW-1133">Transmembrane helix</keyword>
<keyword evidence="9" id="KW-1185">Reference proteome</keyword>
<evidence type="ECO:0000256" key="1">
    <source>
        <dbReference type="ARBA" id="ARBA00000085"/>
    </source>
</evidence>
<dbReference type="InterPro" id="IPR033417">
    <property type="entry name" value="CHASE8"/>
</dbReference>
<proteinExistence type="predicted"/>
<dbReference type="PRINTS" id="PR00344">
    <property type="entry name" value="BCTRLSENSOR"/>
</dbReference>
<dbReference type="InterPro" id="IPR003594">
    <property type="entry name" value="HATPase_dom"/>
</dbReference>
<dbReference type="CDD" id="cd00082">
    <property type="entry name" value="HisKA"/>
    <property type="match status" value="1"/>
</dbReference>
<keyword evidence="5" id="KW-0472">Membrane</keyword>
<dbReference type="PANTHER" id="PTHR43065">
    <property type="entry name" value="SENSOR HISTIDINE KINASE"/>
    <property type="match status" value="1"/>
</dbReference>
<sequence>MAMPESLMRLARRLTASPIVALLIALALMAAALALAIQNDRYGKAERLRQASVQAQILASSLAAPLAFNDDGATREYLNAFRNDATIQAAAAYDPQGHLVAGFAQPGTVLPTVGRLTAPTLQGPDLIVTAPVAQNDTRIGSVYLRFSIESGLRRALRYLGIALIVILASLLVALLGAAYASLSHSHAQLKNEIDSRQKAEAALRQAQKMEAMGQLTGGVAHDFNNLLMVASSGLELLERTSDPAKRERLKTGIRQAVDRGAKLTQQLLTFARRSPLNPEVIDLADRLHGMDTLLDRSLRENVAIRFDLAPDLWPVEVDASQLEVAVLNMALNARDAMPEGGTITITARNERRAEGGDRVLLAIADTGVGIAEDKIAKIFEPFFTTKGVGQGTGLGLSQVYGFVQSSGGEIEVTSQPGQGTVMCVLLPRTTKRPPAVAAPTAARRTEGRRRALLVEDDEAVATMVGGMLDELGFDHHHVASADKALECLEGEAEVELVLSDMVMPGAMSGLDLVRAIARRWPRLPVVLMTGYSAAAASAAAEGVRLLLKPYRIEDLAAEIDAASGKR</sequence>
<dbReference type="SMART" id="SM00387">
    <property type="entry name" value="HATPase_c"/>
    <property type="match status" value="1"/>
</dbReference>
<dbReference type="InterPro" id="IPR004358">
    <property type="entry name" value="Sig_transdc_His_kin-like_C"/>
</dbReference>
<reference evidence="9" key="1">
    <citation type="submission" date="2017-02" db="EMBL/GenBank/DDBJ databases">
        <authorList>
            <person name="Varghese N."/>
            <person name="Submissions S."/>
        </authorList>
    </citation>
    <scope>NUCLEOTIDE SEQUENCE [LARGE SCALE GENOMIC DNA]</scope>
    <source>
        <strain evidence="9">UM2</strain>
    </source>
</reference>
<evidence type="ECO:0000313" key="9">
    <source>
        <dbReference type="Proteomes" id="UP000189818"/>
    </source>
</evidence>
<dbReference type="Pfam" id="PF00512">
    <property type="entry name" value="HisKA"/>
    <property type="match status" value="1"/>
</dbReference>
<dbReference type="Pfam" id="PF00072">
    <property type="entry name" value="Response_reg"/>
    <property type="match status" value="1"/>
</dbReference>
<dbReference type="SMART" id="SM00388">
    <property type="entry name" value="HisKA"/>
    <property type="match status" value="1"/>
</dbReference>
<dbReference type="AlphaFoldDB" id="A0A1T5AQU0"/>
<dbReference type="SUPFAM" id="SSF47384">
    <property type="entry name" value="Homodimeric domain of signal transducing histidine kinase"/>
    <property type="match status" value="1"/>
</dbReference>
<feature type="modified residue" description="4-aspartylphosphate" evidence="4">
    <location>
        <position position="500"/>
    </location>
</feature>
<dbReference type="InterPro" id="IPR011006">
    <property type="entry name" value="CheY-like_superfamily"/>
</dbReference>
<dbReference type="Gene3D" id="3.30.565.10">
    <property type="entry name" value="Histidine kinase-like ATPase, C-terminal domain"/>
    <property type="match status" value="1"/>
</dbReference>
<dbReference type="RefSeq" id="WP_079646918.1">
    <property type="nucleotide sequence ID" value="NZ_FUYM01000002.1"/>
</dbReference>
<accession>A0A1T5AQU0</accession>
<dbReference type="Gene3D" id="1.10.287.130">
    <property type="match status" value="1"/>
</dbReference>
<keyword evidence="3 4" id="KW-0597">Phosphoprotein</keyword>
<dbReference type="PROSITE" id="PS50109">
    <property type="entry name" value="HIS_KIN"/>
    <property type="match status" value="1"/>
</dbReference>
<dbReference type="OrthoDB" id="9796100at2"/>
<feature type="transmembrane region" description="Helical" evidence="5">
    <location>
        <begin position="158"/>
        <end position="180"/>
    </location>
</feature>
<evidence type="ECO:0000256" key="3">
    <source>
        <dbReference type="ARBA" id="ARBA00022553"/>
    </source>
</evidence>
<dbReference type="EC" id="2.7.13.3" evidence="2"/>
<dbReference type="GO" id="GO:0000155">
    <property type="term" value="F:phosphorelay sensor kinase activity"/>
    <property type="evidence" value="ECO:0007669"/>
    <property type="project" value="InterPro"/>
</dbReference>
<evidence type="ECO:0000259" key="7">
    <source>
        <dbReference type="PROSITE" id="PS50110"/>
    </source>
</evidence>
<dbReference type="InterPro" id="IPR003661">
    <property type="entry name" value="HisK_dim/P_dom"/>
</dbReference>
<evidence type="ECO:0000256" key="4">
    <source>
        <dbReference type="PROSITE-ProRule" id="PRU00169"/>
    </source>
</evidence>
<protein>
    <recommendedName>
        <fullName evidence="2">histidine kinase</fullName>
        <ecNumber evidence="2">2.7.13.3</ecNumber>
    </recommendedName>
</protein>
<dbReference type="Pfam" id="PF17152">
    <property type="entry name" value="CHASE8"/>
    <property type="match status" value="1"/>
</dbReference>
<comment type="catalytic activity">
    <reaction evidence="1">
        <text>ATP + protein L-histidine = ADP + protein N-phospho-L-histidine.</text>
        <dbReference type="EC" id="2.7.13.3"/>
    </reaction>
</comment>
<gene>
    <name evidence="8" type="ORF">SAMN06295920_102154</name>
</gene>
<feature type="domain" description="Response regulatory" evidence="7">
    <location>
        <begin position="450"/>
        <end position="563"/>
    </location>
</feature>
<dbReference type="Proteomes" id="UP000189818">
    <property type="component" value="Unassembled WGS sequence"/>
</dbReference>
<dbReference type="STRING" id="439228.SAMN06295920_102154"/>
<dbReference type="InterPro" id="IPR005467">
    <property type="entry name" value="His_kinase_dom"/>
</dbReference>
<dbReference type="SUPFAM" id="SSF52172">
    <property type="entry name" value="CheY-like"/>
    <property type="match status" value="1"/>
</dbReference>
<dbReference type="Pfam" id="PF02518">
    <property type="entry name" value="HATPase_c"/>
    <property type="match status" value="1"/>
</dbReference>
<dbReference type="EMBL" id="FUYM01000002">
    <property type="protein sequence ID" value="SKB37394.1"/>
    <property type="molecule type" value="Genomic_DNA"/>
</dbReference>
<name>A0A1T5AQU0_9SPHN</name>
<evidence type="ECO:0000256" key="2">
    <source>
        <dbReference type="ARBA" id="ARBA00012438"/>
    </source>
</evidence>
<dbReference type="InterPro" id="IPR036890">
    <property type="entry name" value="HATPase_C_sf"/>
</dbReference>
<dbReference type="InterPro" id="IPR036097">
    <property type="entry name" value="HisK_dim/P_sf"/>
</dbReference>
<dbReference type="SMART" id="SM00448">
    <property type="entry name" value="REC"/>
    <property type="match status" value="1"/>
</dbReference>
<dbReference type="Gene3D" id="3.40.50.2300">
    <property type="match status" value="1"/>
</dbReference>
<evidence type="ECO:0000256" key="5">
    <source>
        <dbReference type="SAM" id="Phobius"/>
    </source>
</evidence>
<dbReference type="PROSITE" id="PS50110">
    <property type="entry name" value="RESPONSE_REGULATORY"/>
    <property type="match status" value="1"/>
</dbReference>
<evidence type="ECO:0000259" key="6">
    <source>
        <dbReference type="PROSITE" id="PS50109"/>
    </source>
</evidence>
<dbReference type="SUPFAM" id="SSF55874">
    <property type="entry name" value="ATPase domain of HSP90 chaperone/DNA topoisomerase II/histidine kinase"/>
    <property type="match status" value="1"/>
</dbReference>